<evidence type="ECO:0000256" key="2">
    <source>
        <dbReference type="ARBA" id="ARBA00022598"/>
    </source>
</evidence>
<dbReference type="GO" id="GO:0004814">
    <property type="term" value="F:arginine-tRNA ligase activity"/>
    <property type="evidence" value="ECO:0007669"/>
    <property type="project" value="UniProtKB-UniRule"/>
</dbReference>
<dbReference type="InterPro" id="IPR014729">
    <property type="entry name" value="Rossmann-like_a/b/a_fold"/>
</dbReference>
<evidence type="ECO:0000256" key="3">
    <source>
        <dbReference type="ARBA" id="ARBA00022741"/>
    </source>
</evidence>
<evidence type="ECO:0000259" key="10">
    <source>
        <dbReference type="SMART" id="SM00836"/>
    </source>
</evidence>
<keyword evidence="6 8" id="KW-0030">Aminoacyl-tRNA synthetase</keyword>
<dbReference type="Gene3D" id="3.30.1360.70">
    <property type="entry name" value="Arginyl tRNA synthetase N-terminal domain"/>
    <property type="match status" value="1"/>
</dbReference>
<dbReference type="Gene3D" id="3.40.50.620">
    <property type="entry name" value="HUPs"/>
    <property type="match status" value="1"/>
</dbReference>
<keyword evidence="8" id="KW-0963">Cytoplasm</keyword>
<dbReference type="EMBL" id="MFGJ01000008">
    <property type="protein sequence ID" value="OGF30954.1"/>
    <property type="molecule type" value="Genomic_DNA"/>
</dbReference>
<dbReference type="HAMAP" id="MF_00123">
    <property type="entry name" value="Arg_tRNA_synth"/>
    <property type="match status" value="1"/>
</dbReference>
<dbReference type="InterPro" id="IPR008909">
    <property type="entry name" value="DALR_anticod-bd"/>
</dbReference>
<dbReference type="EC" id="6.1.1.19" evidence="8"/>
<evidence type="ECO:0000313" key="13">
    <source>
        <dbReference type="Proteomes" id="UP000179001"/>
    </source>
</evidence>
<protein>
    <recommendedName>
        <fullName evidence="8">Arginine--tRNA ligase</fullName>
        <ecNumber evidence="8">6.1.1.19</ecNumber>
    </recommendedName>
    <alternativeName>
        <fullName evidence="8">Arginyl-tRNA synthetase</fullName>
        <shortName evidence="8">ArgRS</shortName>
    </alternativeName>
</protein>
<evidence type="ECO:0000256" key="6">
    <source>
        <dbReference type="ARBA" id="ARBA00023146"/>
    </source>
</evidence>
<comment type="subunit">
    <text evidence="8">Monomer.</text>
</comment>
<keyword evidence="3 8" id="KW-0547">Nucleotide-binding</keyword>
<evidence type="ECO:0000256" key="9">
    <source>
        <dbReference type="RuleBase" id="RU363038"/>
    </source>
</evidence>
<dbReference type="GO" id="GO:0005737">
    <property type="term" value="C:cytoplasm"/>
    <property type="evidence" value="ECO:0007669"/>
    <property type="project" value="UniProtKB-SubCell"/>
</dbReference>
<dbReference type="STRING" id="1798002.A2478_00720"/>
<dbReference type="SUPFAM" id="SSF52374">
    <property type="entry name" value="Nucleotidylyl transferase"/>
    <property type="match status" value="1"/>
</dbReference>
<evidence type="ECO:0000256" key="5">
    <source>
        <dbReference type="ARBA" id="ARBA00022917"/>
    </source>
</evidence>
<name>A0A1F5SW48_9BACT</name>
<dbReference type="Pfam" id="PF05746">
    <property type="entry name" value="DALR_1"/>
    <property type="match status" value="1"/>
</dbReference>
<dbReference type="GO" id="GO:0005524">
    <property type="term" value="F:ATP binding"/>
    <property type="evidence" value="ECO:0007669"/>
    <property type="project" value="UniProtKB-UniRule"/>
</dbReference>
<sequence>MKGIKKQLVEEINKILNTEFEENILANPPKIELGQFALPVFQLAKEKKQNPAQFASELSKKLTQIKGNLWERVEATGPYLNFQLKLGKWNESVLKAGKVSTASTASTASKVRIASKVMVEYSQPNTHKEFHVGHLRNACLGSSLVNILRYQGNEVIAANYIGDAGVHVAKCLWFLQKKFPSGNYLVENKSKGEFLGQMYAEAVQKLEENPELSQEVSEIQRKLENQDSDMVKLWQQTKEWSMDGFQVVYDLLGVKFDQWFFESEEEIEGKKLINEIVKNKTIPEIKESEGAIIAELKKFGLDVLVLIKSDGNVLYGTKDLPLGKKKFDEFGIDKSIYLVDNRQSLYMKQIFKLLDLLGYEDKEKIHVAYDFVTLPDGAMASRKGNVITFMSLFGEMKKRLINETAQRHSDWSVKKIDSTAEKIALAALKFWMLKYENNTVIVFDMEKAMSIEGSTGPYLLYTVARINSILKKEKNKENIDFTVLKEVEEQSLIKHLSLFEESIVVSAEKYQGSYLCTYLIELAQKFNGFYHKHQVLKAENDVKQARLMLLKKVSQVLLKGLELLNIEAIKEM</sequence>
<reference evidence="12 13" key="1">
    <citation type="journal article" date="2016" name="Nat. Commun.">
        <title>Thousands of microbial genomes shed light on interconnected biogeochemical processes in an aquifer system.</title>
        <authorList>
            <person name="Anantharaman K."/>
            <person name="Brown C.T."/>
            <person name="Hug L.A."/>
            <person name="Sharon I."/>
            <person name="Castelle C.J."/>
            <person name="Probst A.J."/>
            <person name="Thomas B.C."/>
            <person name="Singh A."/>
            <person name="Wilkins M.J."/>
            <person name="Karaoz U."/>
            <person name="Brodie E.L."/>
            <person name="Williams K.H."/>
            <person name="Hubbard S.S."/>
            <person name="Banfield J.F."/>
        </authorList>
    </citation>
    <scope>NUCLEOTIDE SEQUENCE [LARGE SCALE GENOMIC DNA]</scope>
</reference>
<gene>
    <name evidence="8" type="primary">argS</name>
    <name evidence="12" type="ORF">A2478_00720</name>
</gene>
<keyword evidence="4 8" id="KW-0067">ATP-binding</keyword>
<comment type="similarity">
    <text evidence="1 8 9">Belongs to the class-I aminoacyl-tRNA synthetase family.</text>
</comment>
<keyword evidence="5 8" id="KW-0648">Protein biosynthesis</keyword>
<comment type="subcellular location">
    <subcellularLocation>
        <location evidence="8">Cytoplasm</location>
    </subcellularLocation>
</comment>
<dbReference type="PRINTS" id="PR01038">
    <property type="entry name" value="TRNASYNTHARG"/>
</dbReference>
<evidence type="ECO:0000259" key="11">
    <source>
        <dbReference type="SMART" id="SM01016"/>
    </source>
</evidence>
<feature type="short sequence motif" description="'HIGH' region" evidence="8">
    <location>
        <begin position="124"/>
        <end position="134"/>
    </location>
</feature>
<dbReference type="FunFam" id="1.10.730.10:FF:000006">
    <property type="entry name" value="Arginyl-tRNA synthetase 2, mitochondrial"/>
    <property type="match status" value="1"/>
</dbReference>
<organism evidence="12 13">
    <name type="scientific">Candidatus Falkowbacteria bacterium RIFOXYC2_FULL_36_12</name>
    <dbReference type="NCBI Taxonomy" id="1798002"/>
    <lineage>
        <taxon>Bacteria</taxon>
        <taxon>Candidatus Falkowiibacteriota</taxon>
    </lineage>
</organism>
<dbReference type="SMART" id="SM00836">
    <property type="entry name" value="DALR_1"/>
    <property type="match status" value="1"/>
</dbReference>
<feature type="domain" description="DALR anticodon binding" evidence="10">
    <location>
        <begin position="459"/>
        <end position="572"/>
    </location>
</feature>
<dbReference type="Gene3D" id="1.10.730.10">
    <property type="entry name" value="Isoleucyl-tRNA Synthetase, Domain 1"/>
    <property type="match status" value="1"/>
</dbReference>
<dbReference type="InterPro" id="IPR009080">
    <property type="entry name" value="tRNAsynth_Ia_anticodon-bd"/>
</dbReference>
<dbReference type="InterPro" id="IPR035684">
    <property type="entry name" value="ArgRS_core"/>
</dbReference>
<dbReference type="Pfam" id="PF00750">
    <property type="entry name" value="tRNA-synt_1d"/>
    <property type="match status" value="1"/>
</dbReference>
<dbReference type="InterPro" id="IPR036695">
    <property type="entry name" value="Arg-tRNA-synth_N_sf"/>
</dbReference>
<accession>A0A1F5SW48</accession>
<dbReference type="PANTHER" id="PTHR11956:SF5">
    <property type="entry name" value="ARGININE--TRNA LIGASE, CYTOPLASMIC"/>
    <property type="match status" value="1"/>
</dbReference>
<dbReference type="Pfam" id="PF03485">
    <property type="entry name" value="Arg_tRNA_synt_N"/>
    <property type="match status" value="1"/>
</dbReference>
<dbReference type="InterPro" id="IPR001278">
    <property type="entry name" value="Arg-tRNA-ligase"/>
</dbReference>
<keyword evidence="2 8" id="KW-0436">Ligase</keyword>
<dbReference type="AlphaFoldDB" id="A0A1F5SW48"/>
<evidence type="ECO:0000256" key="8">
    <source>
        <dbReference type="HAMAP-Rule" id="MF_00123"/>
    </source>
</evidence>
<feature type="domain" description="Arginyl tRNA synthetase N-terminal" evidence="11">
    <location>
        <begin position="2"/>
        <end position="84"/>
    </location>
</feature>
<dbReference type="GO" id="GO:0006420">
    <property type="term" value="P:arginyl-tRNA aminoacylation"/>
    <property type="evidence" value="ECO:0007669"/>
    <property type="project" value="UniProtKB-UniRule"/>
</dbReference>
<comment type="catalytic activity">
    <reaction evidence="7 8">
        <text>tRNA(Arg) + L-arginine + ATP = L-arginyl-tRNA(Arg) + AMP + diphosphate</text>
        <dbReference type="Rhea" id="RHEA:20301"/>
        <dbReference type="Rhea" id="RHEA-COMP:9658"/>
        <dbReference type="Rhea" id="RHEA-COMP:9673"/>
        <dbReference type="ChEBI" id="CHEBI:30616"/>
        <dbReference type="ChEBI" id="CHEBI:32682"/>
        <dbReference type="ChEBI" id="CHEBI:33019"/>
        <dbReference type="ChEBI" id="CHEBI:78442"/>
        <dbReference type="ChEBI" id="CHEBI:78513"/>
        <dbReference type="ChEBI" id="CHEBI:456215"/>
        <dbReference type="EC" id="6.1.1.19"/>
    </reaction>
</comment>
<dbReference type="SUPFAM" id="SSF47323">
    <property type="entry name" value="Anticodon-binding domain of a subclass of class I aminoacyl-tRNA synthetases"/>
    <property type="match status" value="1"/>
</dbReference>
<dbReference type="SMART" id="SM01016">
    <property type="entry name" value="Arg_tRNA_synt_N"/>
    <property type="match status" value="1"/>
</dbReference>
<dbReference type="NCBIfam" id="TIGR00456">
    <property type="entry name" value="argS"/>
    <property type="match status" value="1"/>
</dbReference>
<evidence type="ECO:0000256" key="1">
    <source>
        <dbReference type="ARBA" id="ARBA00005594"/>
    </source>
</evidence>
<dbReference type="SUPFAM" id="SSF55190">
    <property type="entry name" value="Arginyl-tRNA synthetase (ArgRS), N-terminal 'additional' domain"/>
    <property type="match status" value="1"/>
</dbReference>
<dbReference type="PANTHER" id="PTHR11956">
    <property type="entry name" value="ARGINYL-TRNA SYNTHETASE"/>
    <property type="match status" value="1"/>
</dbReference>
<evidence type="ECO:0000256" key="4">
    <source>
        <dbReference type="ARBA" id="ARBA00022840"/>
    </source>
</evidence>
<evidence type="ECO:0000256" key="7">
    <source>
        <dbReference type="ARBA" id="ARBA00049339"/>
    </source>
</evidence>
<proteinExistence type="inferred from homology"/>
<evidence type="ECO:0000313" key="12">
    <source>
        <dbReference type="EMBL" id="OGF30954.1"/>
    </source>
</evidence>
<dbReference type="InterPro" id="IPR005148">
    <property type="entry name" value="Arg-tRNA-synth_N"/>
</dbReference>
<dbReference type="Proteomes" id="UP000179001">
    <property type="component" value="Unassembled WGS sequence"/>
</dbReference>
<comment type="caution">
    <text evidence="12">The sequence shown here is derived from an EMBL/GenBank/DDBJ whole genome shotgun (WGS) entry which is preliminary data.</text>
</comment>